<name>A0A915LZH8_MELJA</name>
<sequence>MTTTTQQPSSDYFNSEFEHFIQTQISGLILTERENNSELNKEQELIISIDFCKKFLIENSTKKEAESDEMEKRRSQVLAKLVELKLELETHRESLIIGDNTTNIKRIKYHEFVMQSARGTNVYCEVCLICGFRVHDKCIDQVQRQCVSTQIYKTDFSLSLQICPENSLRNQNFRCAECLANISFDEESDKIPRLCDYTGLFYCSRCHWNGK</sequence>
<dbReference type="Proteomes" id="UP000887561">
    <property type="component" value="Unplaced"/>
</dbReference>
<proteinExistence type="predicted"/>
<protein>
    <submittedName>
        <fullName evidence="2">Phorbol-ester/DAG-type domain-containing protein</fullName>
    </submittedName>
</protein>
<dbReference type="WBParaSite" id="scaffold20509_cov122.g19501">
    <property type="protein sequence ID" value="scaffold20509_cov122.g19501"/>
    <property type="gene ID" value="scaffold20509_cov122.g19501"/>
</dbReference>
<organism evidence="1 2">
    <name type="scientific">Meloidogyne javanica</name>
    <name type="common">Root-knot nematode worm</name>
    <dbReference type="NCBI Taxonomy" id="6303"/>
    <lineage>
        <taxon>Eukaryota</taxon>
        <taxon>Metazoa</taxon>
        <taxon>Ecdysozoa</taxon>
        <taxon>Nematoda</taxon>
        <taxon>Chromadorea</taxon>
        <taxon>Rhabditida</taxon>
        <taxon>Tylenchina</taxon>
        <taxon>Tylenchomorpha</taxon>
        <taxon>Tylenchoidea</taxon>
        <taxon>Meloidogynidae</taxon>
        <taxon>Meloidogyninae</taxon>
        <taxon>Meloidogyne</taxon>
        <taxon>Meloidogyne incognita group</taxon>
    </lineage>
</organism>
<dbReference type="SUPFAM" id="SSF57889">
    <property type="entry name" value="Cysteine-rich domain"/>
    <property type="match status" value="1"/>
</dbReference>
<dbReference type="InterPro" id="IPR051366">
    <property type="entry name" value="DEF8"/>
</dbReference>
<accession>A0A915LZH8</accession>
<dbReference type="InterPro" id="IPR046349">
    <property type="entry name" value="C1-like_sf"/>
</dbReference>
<evidence type="ECO:0000313" key="2">
    <source>
        <dbReference type="WBParaSite" id="scaffold20509_cov122.g19501"/>
    </source>
</evidence>
<reference evidence="2" key="1">
    <citation type="submission" date="2022-11" db="UniProtKB">
        <authorList>
            <consortium name="WormBaseParasite"/>
        </authorList>
    </citation>
    <scope>IDENTIFICATION</scope>
</reference>
<dbReference type="PANTHER" id="PTHR12326:SF3">
    <property type="entry name" value="DIFFERENTIALLY EXPRESSED IN FDCP 8 HOMOLOG"/>
    <property type="match status" value="1"/>
</dbReference>
<dbReference type="PANTHER" id="PTHR12326">
    <property type="entry name" value="PLECKSTRIN HOMOLOGY DOMAIN CONTAINING PROTEIN"/>
    <property type="match status" value="1"/>
</dbReference>
<dbReference type="AlphaFoldDB" id="A0A915LZH8"/>
<evidence type="ECO:0000313" key="1">
    <source>
        <dbReference type="Proteomes" id="UP000887561"/>
    </source>
</evidence>
<keyword evidence="1" id="KW-1185">Reference proteome</keyword>